<evidence type="ECO:0000256" key="5">
    <source>
        <dbReference type="SAM" id="Coils"/>
    </source>
</evidence>
<dbReference type="HAMAP" id="MF_01151">
    <property type="entry name" value="GrpE"/>
    <property type="match status" value="1"/>
</dbReference>
<proteinExistence type="inferred from homology"/>
<dbReference type="OrthoDB" id="9812586at2"/>
<organism evidence="6 7">
    <name type="scientific">Asaccharospora irregularis DSM 2635</name>
    <dbReference type="NCBI Taxonomy" id="1121321"/>
    <lineage>
        <taxon>Bacteria</taxon>
        <taxon>Bacillati</taxon>
        <taxon>Bacillota</taxon>
        <taxon>Clostridia</taxon>
        <taxon>Peptostreptococcales</taxon>
        <taxon>Peptostreptococcaceae</taxon>
        <taxon>Asaccharospora</taxon>
    </lineage>
</organism>
<comment type="subcellular location">
    <subcellularLocation>
        <location evidence="3">Cytoplasm</location>
    </subcellularLocation>
</comment>
<evidence type="ECO:0000313" key="6">
    <source>
        <dbReference type="EMBL" id="SHG68811.1"/>
    </source>
</evidence>
<keyword evidence="5" id="KW-0175">Coiled coil</keyword>
<keyword evidence="3" id="KW-0963">Cytoplasm</keyword>
<evidence type="ECO:0000256" key="1">
    <source>
        <dbReference type="ARBA" id="ARBA00009054"/>
    </source>
</evidence>
<dbReference type="PANTHER" id="PTHR21237:SF23">
    <property type="entry name" value="GRPE PROTEIN HOMOLOG, MITOCHONDRIAL"/>
    <property type="match status" value="1"/>
</dbReference>
<keyword evidence="3" id="KW-0346">Stress response</keyword>
<dbReference type="SUPFAM" id="SSF58014">
    <property type="entry name" value="Coiled-coil domain of nucleotide exchange factor GrpE"/>
    <property type="match status" value="1"/>
</dbReference>
<protein>
    <recommendedName>
        <fullName evidence="3">Protein GrpE</fullName>
    </recommendedName>
    <alternativeName>
        <fullName evidence="3">HSP-70 cofactor</fullName>
    </alternativeName>
</protein>
<dbReference type="InterPro" id="IPR000740">
    <property type="entry name" value="GrpE"/>
</dbReference>
<dbReference type="Proteomes" id="UP000243255">
    <property type="component" value="Unassembled WGS sequence"/>
</dbReference>
<evidence type="ECO:0000256" key="3">
    <source>
        <dbReference type="HAMAP-Rule" id="MF_01151"/>
    </source>
</evidence>
<dbReference type="RefSeq" id="WP_073124450.1">
    <property type="nucleotide sequence ID" value="NZ_BAABCH010000026.1"/>
</dbReference>
<dbReference type="Pfam" id="PF01025">
    <property type="entry name" value="GrpE"/>
    <property type="match status" value="1"/>
</dbReference>
<dbReference type="GO" id="GO:0051082">
    <property type="term" value="F:unfolded protein binding"/>
    <property type="evidence" value="ECO:0007669"/>
    <property type="project" value="TreeGrafter"/>
</dbReference>
<comment type="similarity">
    <text evidence="1 3 4">Belongs to the GrpE family.</text>
</comment>
<accession>A0A1M5LUW1</accession>
<dbReference type="GO" id="GO:0000774">
    <property type="term" value="F:adenyl-nucleotide exchange factor activity"/>
    <property type="evidence" value="ECO:0007669"/>
    <property type="project" value="InterPro"/>
</dbReference>
<dbReference type="GO" id="GO:0042803">
    <property type="term" value="F:protein homodimerization activity"/>
    <property type="evidence" value="ECO:0007669"/>
    <property type="project" value="InterPro"/>
</dbReference>
<sequence>MSDLIEGIEQLREKYNKLSDELYIKQQELEKKRKEEIIKVSKNILSIVDQLDVINRYATEVKDKNLKNILEITYKQVSSQLNSIGIEEIQCKGQLLNPYLHKCVQVIESFGRQKEEIVEVIQKGYLLNGEVLRYASVIIAK</sequence>
<gene>
    <name evidence="3" type="primary">grpE</name>
    <name evidence="6" type="ORF">SAMN04488530_10594</name>
</gene>
<dbReference type="EMBL" id="FQWX01000005">
    <property type="protein sequence ID" value="SHG68811.1"/>
    <property type="molecule type" value="Genomic_DNA"/>
</dbReference>
<dbReference type="STRING" id="1121321.SAMN04488530_10594"/>
<dbReference type="Gene3D" id="2.30.22.10">
    <property type="entry name" value="Head domain of nucleotide exchange factor GrpE"/>
    <property type="match status" value="1"/>
</dbReference>
<keyword evidence="7" id="KW-1185">Reference proteome</keyword>
<dbReference type="GO" id="GO:0006457">
    <property type="term" value="P:protein folding"/>
    <property type="evidence" value="ECO:0007669"/>
    <property type="project" value="InterPro"/>
</dbReference>
<evidence type="ECO:0000256" key="2">
    <source>
        <dbReference type="ARBA" id="ARBA00023186"/>
    </source>
</evidence>
<name>A0A1M5LUW1_9FIRM</name>
<dbReference type="SUPFAM" id="SSF51064">
    <property type="entry name" value="Head domain of nucleotide exchange factor GrpE"/>
    <property type="match status" value="1"/>
</dbReference>
<dbReference type="GO" id="GO:0005737">
    <property type="term" value="C:cytoplasm"/>
    <property type="evidence" value="ECO:0007669"/>
    <property type="project" value="UniProtKB-SubCell"/>
</dbReference>
<comment type="function">
    <text evidence="3">Participates actively in the response to hyperosmotic and heat shock by preventing the aggregation of stress-denatured proteins, in association with DnaK and GrpE. It is the nucleotide exchange factor for DnaK and may function as a thermosensor. Unfolded proteins bind initially to DnaJ; upon interaction with the DnaJ-bound protein, DnaK hydrolyzes its bound ATP, resulting in the formation of a stable complex. GrpE releases ADP from DnaK; ATP binding to DnaK triggers the release of the substrate protein, thus completing the reaction cycle. Several rounds of ATP-dependent interactions between DnaJ, DnaK and GrpE are required for fully efficient folding.</text>
</comment>
<dbReference type="InterPro" id="IPR013805">
    <property type="entry name" value="GrpE_CC"/>
</dbReference>
<dbReference type="GO" id="GO:0051087">
    <property type="term" value="F:protein-folding chaperone binding"/>
    <property type="evidence" value="ECO:0007669"/>
    <property type="project" value="InterPro"/>
</dbReference>
<evidence type="ECO:0000313" key="7">
    <source>
        <dbReference type="Proteomes" id="UP000243255"/>
    </source>
</evidence>
<comment type="subunit">
    <text evidence="3">Homodimer.</text>
</comment>
<dbReference type="AlphaFoldDB" id="A0A1M5LUW1"/>
<dbReference type="PANTHER" id="PTHR21237">
    <property type="entry name" value="GRPE PROTEIN"/>
    <property type="match status" value="1"/>
</dbReference>
<evidence type="ECO:0000256" key="4">
    <source>
        <dbReference type="RuleBase" id="RU004478"/>
    </source>
</evidence>
<dbReference type="PRINTS" id="PR00773">
    <property type="entry name" value="GRPEPROTEIN"/>
</dbReference>
<feature type="coiled-coil region" evidence="5">
    <location>
        <begin position="1"/>
        <end position="35"/>
    </location>
</feature>
<reference evidence="7" key="1">
    <citation type="submission" date="2016-11" db="EMBL/GenBank/DDBJ databases">
        <authorList>
            <person name="Varghese N."/>
            <person name="Submissions S."/>
        </authorList>
    </citation>
    <scope>NUCLEOTIDE SEQUENCE [LARGE SCALE GENOMIC DNA]</scope>
    <source>
        <strain evidence="7">DSM 2635</strain>
    </source>
</reference>
<keyword evidence="2 3" id="KW-0143">Chaperone</keyword>
<dbReference type="InterPro" id="IPR009012">
    <property type="entry name" value="GrpE_head"/>
</dbReference>